<dbReference type="SMART" id="SM00028">
    <property type="entry name" value="TPR"/>
    <property type="match status" value="5"/>
</dbReference>
<dbReference type="PROSITE" id="PS51257">
    <property type="entry name" value="PROKAR_LIPOPROTEIN"/>
    <property type="match status" value="1"/>
</dbReference>
<evidence type="ECO:0000256" key="2">
    <source>
        <dbReference type="ARBA" id="ARBA00022803"/>
    </source>
</evidence>
<evidence type="ECO:0000256" key="1">
    <source>
        <dbReference type="ARBA" id="ARBA00022737"/>
    </source>
</evidence>
<dbReference type="InterPro" id="IPR011990">
    <property type="entry name" value="TPR-like_helical_dom_sf"/>
</dbReference>
<dbReference type="Pfam" id="PF14559">
    <property type="entry name" value="TPR_19"/>
    <property type="match status" value="1"/>
</dbReference>
<evidence type="ECO:0000313" key="3">
    <source>
        <dbReference type="EMBL" id="VAX29684.1"/>
    </source>
</evidence>
<dbReference type="InterPro" id="IPR051685">
    <property type="entry name" value="Ycf3/AcsC/BcsC/TPR_MFPF"/>
</dbReference>
<keyword evidence="1" id="KW-0677">Repeat</keyword>
<dbReference type="PANTHER" id="PTHR44943:SF8">
    <property type="entry name" value="TPR REPEAT-CONTAINING PROTEIN MJ0263"/>
    <property type="match status" value="1"/>
</dbReference>
<organism evidence="3">
    <name type="scientific">hydrothermal vent metagenome</name>
    <dbReference type="NCBI Taxonomy" id="652676"/>
    <lineage>
        <taxon>unclassified sequences</taxon>
        <taxon>metagenomes</taxon>
        <taxon>ecological metagenomes</taxon>
    </lineage>
</organism>
<dbReference type="PROSITE" id="PS50005">
    <property type="entry name" value="TPR"/>
    <property type="match status" value="2"/>
</dbReference>
<name>A0A3B1D0F2_9ZZZZ</name>
<accession>A0A3B1D0F2</accession>
<dbReference type="EMBL" id="UOGG01000089">
    <property type="protein sequence ID" value="VAX29684.1"/>
    <property type="molecule type" value="Genomic_DNA"/>
</dbReference>
<dbReference type="Gene3D" id="1.25.40.10">
    <property type="entry name" value="Tetratricopeptide repeat domain"/>
    <property type="match status" value="2"/>
</dbReference>
<proteinExistence type="predicted"/>
<reference evidence="3" key="1">
    <citation type="submission" date="2018-06" db="EMBL/GenBank/DDBJ databases">
        <authorList>
            <person name="Zhirakovskaya E."/>
        </authorList>
    </citation>
    <scope>NUCLEOTIDE SEQUENCE</scope>
</reference>
<dbReference type="PANTHER" id="PTHR44943">
    <property type="entry name" value="CELLULOSE SYNTHASE OPERON PROTEIN C"/>
    <property type="match status" value="1"/>
</dbReference>
<keyword evidence="2" id="KW-0802">TPR repeat</keyword>
<gene>
    <name evidence="3" type="ORF">MNBD_NITROSPINAE05-563</name>
</gene>
<dbReference type="SUPFAM" id="SSF48452">
    <property type="entry name" value="TPR-like"/>
    <property type="match status" value="2"/>
</dbReference>
<sequence length="283" mass="31869">MARNKNNFITGQRLLNGNARWLALLFLVFLTACGGGEASENAEKNDAGETMRPGLAKGLELAREQKYDEAISKVFEMVINNPKDPEALGILSYIYLKSNRMSHANEAAKRSLELDPFQSRPYIVLARINFQVSNFEKVLDLARKALIIDHDSPEAYLIIGEVYLRQGMNDDALVVLKEAEKLDPGNSRIANILASAYIKKKKYDLALSTLIALQEIDSDNPGAHFNLAVVYAKMKKGRLAMRHIATAEDLYARNGKNKYWLGKTRDIRRVIAKNFKLRPEDIN</sequence>
<dbReference type="AlphaFoldDB" id="A0A3B1D0F2"/>
<dbReference type="Pfam" id="PF13432">
    <property type="entry name" value="TPR_16"/>
    <property type="match status" value="1"/>
</dbReference>
<protein>
    <submittedName>
        <fullName evidence="3">Uncharacterized protein</fullName>
    </submittedName>
</protein>
<dbReference type="InterPro" id="IPR019734">
    <property type="entry name" value="TPR_rpt"/>
</dbReference>